<comment type="caution">
    <text evidence="4">The sequence shown here is derived from an EMBL/GenBank/DDBJ whole genome shotgun (WGS) entry which is preliminary data.</text>
</comment>
<dbReference type="EMBL" id="CATOUU010000182">
    <property type="protein sequence ID" value="CAI9919639.1"/>
    <property type="molecule type" value="Genomic_DNA"/>
</dbReference>
<evidence type="ECO:0000313" key="4">
    <source>
        <dbReference type="EMBL" id="CAI9976379.1"/>
    </source>
</evidence>
<name>A0AA86RDQ9_9EUKA</name>
<dbReference type="EMBL" id="CAXDID020000542">
    <property type="protein sequence ID" value="CAL6101272.1"/>
    <property type="molecule type" value="Genomic_DNA"/>
</dbReference>
<reference evidence="4" key="1">
    <citation type="submission" date="2023-06" db="EMBL/GenBank/DDBJ databases">
        <authorList>
            <person name="Kurt Z."/>
        </authorList>
    </citation>
    <scope>NUCLEOTIDE SEQUENCE</scope>
</reference>
<dbReference type="EMBL" id="CATOUU010000055">
    <property type="protein sequence ID" value="CAI9914647.1"/>
    <property type="molecule type" value="Genomic_DNA"/>
</dbReference>
<keyword evidence="8" id="KW-1185">Reference proteome</keyword>
<dbReference type="EMBL" id="CAXDID020000576">
    <property type="protein sequence ID" value="CAL6104030.1"/>
    <property type="molecule type" value="Genomic_DNA"/>
</dbReference>
<reference evidence="5 8" key="2">
    <citation type="submission" date="2024-07" db="EMBL/GenBank/DDBJ databases">
        <authorList>
            <person name="Akdeniz Z."/>
        </authorList>
    </citation>
    <scope>NUCLEOTIDE SEQUENCE [LARGE SCALE GENOMIC DNA]</scope>
</reference>
<protein>
    <submittedName>
        <fullName evidence="4">FERM domain</fullName>
    </submittedName>
    <submittedName>
        <fullName evidence="5">FERM_domain</fullName>
    </submittedName>
</protein>
<organism evidence="4">
    <name type="scientific">Hexamita inflata</name>
    <dbReference type="NCBI Taxonomy" id="28002"/>
    <lineage>
        <taxon>Eukaryota</taxon>
        <taxon>Metamonada</taxon>
        <taxon>Diplomonadida</taxon>
        <taxon>Hexamitidae</taxon>
        <taxon>Hexamitinae</taxon>
        <taxon>Hexamita</taxon>
    </lineage>
</organism>
<feature type="domain" description="FERM" evidence="1">
    <location>
        <begin position="15"/>
        <end position="349"/>
    </location>
</feature>
<gene>
    <name evidence="5" type="ORF">HINF_LOCUS17360</name>
    <name evidence="2" type="ORF">HINF_LOCUS2292</name>
    <name evidence="4" type="ORF">HINF_LOCUS64024</name>
    <name evidence="6" type="ORF">HINF_LOCUS71086</name>
    <name evidence="7" type="ORF">HINF_LOCUS72517</name>
    <name evidence="3" type="ORF">HINF_LOCUS7284</name>
</gene>
<evidence type="ECO:0000313" key="6">
    <source>
        <dbReference type="EMBL" id="CAL6101272.1"/>
    </source>
</evidence>
<dbReference type="EMBL" id="CATOUU010001173">
    <property type="protein sequence ID" value="CAI9976379.1"/>
    <property type="molecule type" value="Genomic_DNA"/>
</dbReference>
<evidence type="ECO:0000313" key="8">
    <source>
        <dbReference type="Proteomes" id="UP001642409"/>
    </source>
</evidence>
<sequence length="349" mass="39654">MSKPAKPSKPQSSQTVLRVTFPDQSIKSFQIPPEYKLSDACAFLIKEKLDFGAATSGQEFQLMSLSENGCEVLDQELTPTQVAEQTGRSNMYLRRFLFLRDAKKFNPSIAMSAFDSFMLAQLQMDYLNSRVIYPVKHTATLSMLIMADRLGKFDSTAHASVLSAGISDYLPAWADDIRDWSKKCVTGKDLTLIKEFANINSQNYEELFKAEIVQQWQEFSKLYNAEEISQKAKAKFFEFAMSPEFELCSQIQAFRVRYSGKAEDMSGEVYIGFGPMGMHFFDREGLFTKYCYQLHAIEAVQLGKKQVIIKTDDELEHQLDTKDGAEIKAMVENYQDILMQMGLEDAATI</sequence>
<proteinExistence type="predicted"/>
<dbReference type="PROSITE" id="PS50057">
    <property type="entry name" value="FERM_3"/>
    <property type="match status" value="1"/>
</dbReference>
<dbReference type="Proteomes" id="UP001642409">
    <property type="component" value="Unassembled WGS sequence"/>
</dbReference>
<evidence type="ECO:0000259" key="1">
    <source>
        <dbReference type="PROSITE" id="PS50057"/>
    </source>
</evidence>
<evidence type="ECO:0000313" key="5">
    <source>
        <dbReference type="EMBL" id="CAL6001270.1"/>
    </source>
</evidence>
<evidence type="ECO:0000313" key="3">
    <source>
        <dbReference type="EMBL" id="CAI9919639.1"/>
    </source>
</evidence>
<evidence type="ECO:0000313" key="7">
    <source>
        <dbReference type="EMBL" id="CAL6104030.1"/>
    </source>
</evidence>
<dbReference type="InterPro" id="IPR000299">
    <property type="entry name" value="FERM_domain"/>
</dbReference>
<dbReference type="AlphaFoldDB" id="A0AA86RDQ9"/>
<accession>A0AA86RDQ9</accession>
<evidence type="ECO:0000313" key="2">
    <source>
        <dbReference type="EMBL" id="CAI9914647.1"/>
    </source>
</evidence>
<dbReference type="EMBL" id="CAXDID020000043">
    <property type="protein sequence ID" value="CAL6001270.1"/>
    <property type="molecule type" value="Genomic_DNA"/>
</dbReference>